<proteinExistence type="predicted"/>
<evidence type="ECO:0000313" key="2">
    <source>
        <dbReference type="EMBL" id="GBP34519.1"/>
    </source>
</evidence>
<comment type="caution">
    <text evidence="2">The sequence shown here is derived from an EMBL/GenBank/DDBJ whole genome shotgun (WGS) entry which is preliminary data.</text>
</comment>
<reference evidence="2 3" key="1">
    <citation type="journal article" date="2019" name="Commun. Biol.">
        <title>The bagworm genome reveals a unique fibroin gene that provides high tensile strength.</title>
        <authorList>
            <person name="Kono N."/>
            <person name="Nakamura H."/>
            <person name="Ohtoshi R."/>
            <person name="Tomita M."/>
            <person name="Numata K."/>
            <person name="Arakawa K."/>
        </authorList>
    </citation>
    <scope>NUCLEOTIDE SEQUENCE [LARGE SCALE GENOMIC DNA]</scope>
</reference>
<feature type="compositionally biased region" description="Basic residues" evidence="1">
    <location>
        <begin position="70"/>
        <end position="80"/>
    </location>
</feature>
<name>A0A4C1V779_EUMVA</name>
<organism evidence="2 3">
    <name type="scientific">Eumeta variegata</name>
    <name type="common">Bagworm moth</name>
    <name type="synonym">Eumeta japonica</name>
    <dbReference type="NCBI Taxonomy" id="151549"/>
    <lineage>
        <taxon>Eukaryota</taxon>
        <taxon>Metazoa</taxon>
        <taxon>Ecdysozoa</taxon>
        <taxon>Arthropoda</taxon>
        <taxon>Hexapoda</taxon>
        <taxon>Insecta</taxon>
        <taxon>Pterygota</taxon>
        <taxon>Neoptera</taxon>
        <taxon>Endopterygota</taxon>
        <taxon>Lepidoptera</taxon>
        <taxon>Glossata</taxon>
        <taxon>Ditrysia</taxon>
        <taxon>Tineoidea</taxon>
        <taxon>Psychidae</taxon>
        <taxon>Oiketicinae</taxon>
        <taxon>Eumeta</taxon>
    </lineage>
</organism>
<keyword evidence="3" id="KW-1185">Reference proteome</keyword>
<evidence type="ECO:0000256" key="1">
    <source>
        <dbReference type="SAM" id="MobiDB-lite"/>
    </source>
</evidence>
<accession>A0A4C1V779</accession>
<protein>
    <submittedName>
        <fullName evidence="2">Uncharacterized protein</fullName>
    </submittedName>
</protein>
<dbReference type="AlphaFoldDB" id="A0A4C1V779"/>
<gene>
    <name evidence="2" type="ORF">EVAR_29916_1</name>
</gene>
<evidence type="ECO:0000313" key="3">
    <source>
        <dbReference type="Proteomes" id="UP000299102"/>
    </source>
</evidence>
<dbReference type="Proteomes" id="UP000299102">
    <property type="component" value="Unassembled WGS sequence"/>
</dbReference>
<dbReference type="EMBL" id="BGZK01000289">
    <property type="protein sequence ID" value="GBP34519.1"/>
    <property type="molecule type" value="Genomic_DNA"/>
</dbReference>
<feature type="region of interest" description="Disordered" evidence="1">
    <location>
        <begin position="66"/>
        <end position="92"/>
    </location>
</feature>
<feature type="region of interest" description="Disordered" evidence="1">
    <location>
        <begin position="114"/>
        <end position="137"/>
    </location>
</feature>
<sequence>MEMRSPCSICGVSQEDRWRNSGVNERFGPAIVSDFDSGHTLDSALGPASNPNTGISYGFNLCEDGTNNAFRRRGRGRRGRRPDVRRPGRSKAISTPLMWPRLETLLHDKLGRGDFTASPAFPGSRHSRRAGMRPAAG</sequence>